<dbReference type="Proteomes" id="UP001168098">
    <property type="component" value="Unassembled WGS sequence"/>
</dbReference>
<dbReference type="InterPro" id="IPR032675">
    <property type="entry name" value="LRR_dom_sf"/>
</dbReference>
<evidence type="ECO:0000313" key="1">
    <source>
        <dbReference type="EMBL" id="KAJ9679020.1"/>
    </source>
</evidence>
<dbReference type="AlphaFoldDB" id="A0AA38YYF4"/>
<accession>A0AA38YYF4</accession>
<dbReference type="Gene3D" id="3.80.10.10">
    <property type="entry name" value="Ribonuclease Inhibitor"/>
    <property type="match status" value="1"/>
</dbReference>
<comment type="caution">
    <text evidence="1">The sequence shown here is derived from an EMBL/GenBank/DDBJ whole genome shotgun (WGS) entry which is preliminary data.</text>
</comment>
<keyword evidence="2" id="KW-1185">Reference proteome</keyword>
<name>A0AA38YYF4_VITRO</name>
<organism evidence="1 2">
    <name type="scientific">Vitis rotundifolia</name>
    <name type="common">Muscadine grape</name>
    <dbReference type="NCBI Taxonomy" id="103349"/>
    <lineage>
        <taxon>Eukaryota</taxon>
        <taxon>Viridiplantae</taxon>
        <taxon>Streptophyta</taxon>
        <taxon>Embryophyta</taxon>
        <taxon>Tracheophyta</taxon>
        <taxon>Spermatophyta</taxon>
        <taxon>Magnoliopsida</taxon>
        <taxon>eudicotyledons</taxon>
        <taxon>Gunneridae</taxon>
        <taxon>Pentapetalae</taxon>
        <taxon>rosids</taxon>
        <taxon>Vitales</taxon>
        <taxon>Vitaceae</taxon>
        <taxon>Viteae</taxon>
        <taxon>Vitis</taxon>
    </lineage>
</organism>
<protein>
    <recommendedName>
        <fullName evidence="3">Leucine-rich repeat-containing N-terminal plant-type domain-containing protein</fullName>
    </recommendedName>
</protein>
<evidence type="ECO:0008006" key="3">
    <source>
        <dbReference type="Google" id="ProtNLM"/>
    </source>
</evidence>
<reference evidence="1 2" key="1">
    <citation type="journal article" date="2023" name="BMC Biotechnol.">
        <title>Vitis rotundifolia cv Carlos genome sequencing.</title>
        <authorList>
            <person name="Huff M."/>
            <person name="Hulse-Kemp A."/>
            <person name="Scheffler B."/>
            <person name="Youngblood R."/>
            <person name="Simpson S."/>
            <person name="Babiker E."/>
            <person name="Staton M."/>
        </authorList>
    </citation>
    <scope>NUCLEOTIDE SEQUENCE [LARGE SCALE GENOMIC DNA]</scope>
    <source>
        <tissue evidence="1">Leaf</tissue>
    </source>
</reference>
<dbReference type="EMBL" id="JARBHA010000016">
    <property type="protein sequence ID" value="KAJ9679020.1"/>
    <property type="molecule type" value="Genomic_DNA"/>
</dbReference>
<proteinExistence type="predicted"/>
<evidence type="ECO:0000313" key="2">
    <source>
        <dbReference type="Proteomes" id="UP001168098"/>
    </source>
</evidence>
<gene>
    <name evidence="1" type="ORF">PVL29_021054</name>
</gene>
<sequence>MWKESLNQIKPTPCKRRILAKKPHHSQVLSYPRILQQQSFLIGQRASDDPSAYPKVAAWKSEGDDSDCCSWDVLECDKDTGRSSCLYGSINFSSAFFRLLSSFLTLRSLNDTFRLDLLHIVGPALWKWH</sequence>